<reference evidence="1 2" key="1">
    <citation type="submission" date="2014-11" db="EMBL/GenBank/DDBJ databases">
        <authorList>
            <person name="Zhu J."/>
            <person name="Qi W."/>
            <person name="Song R."/>
        </authorList>
    </citation>
    <scope>NUCLEOTIDE SEQUENCE [LARGE SCALE GENOMIC DNA]</scope>
</reference>
<keyword evidence="2" id="KW-1185">Reference proteome</keyword>
<protein>
    <submittedName>
        <fullName evidence="1">Uncharacterized protein</fullName>
    </submittedName>
</protein>
<dbReference type="EMBL" id="CDMY01000223">
    <property type="protein sequence ID" value="CEL94570.1"/>
    <property type="molecule type" value="Genomic_DNA"/>
</dbReference>
<name>A0A0G4EGH9_VITBC</name>
<accession>A0A0G4EGH9</accession>
<sequence>MSAARLLHSGPQISPSLPPAAVRLFPHHTSRQLETLSLLLDQKKQEIHCPRSDAQPFAAIEAPAVRDGVSGELVKILEPSELVDEGRWKVDPTDGVRPVEQEEESVRAPMECNRIRTGNEPRKRAFDVMENFERLQRARCQRQKMAMRVAFAYAGVDYFKLRSLKRGEICYGTFPSWWYTQDWSQATNFWKNSEGRHVSRRFERAKGNRNVFMGPNTVQQGVTGPIFYRYPKGTNN</sequence>
<dbReference type="Proteomes" id="UP000041254">
    <property type="component" value="Unassembled WGS sequence"/>
</dbReference>
<evidence type="ECO:0000313" key="2">
    <source>
        <dbReference type="Proteomes" id="UP000041254"/>
    </source>
</evidence>
<dbReference type="InParanoid" id="A0A0G4EGH9"/>
<gene>
    <name evidence="1" type="ORF">Vbra_11612</name>
</gene>
<evidence type="ECO:0000313" key="1">
    <source>
        <dbReference type="EMBL" id="CEL94570.1"/>
    </source>
</evidence>
<proteinExistence type="predicted"/>
<organism evidence="1 2">
    <name type="scientific">Vitrella brassicaformis (strain CCMP3155)</name>
    <dbReference type="NCBI Taxonomy" id="1169540"/>
    <lineage>
        <taxon>Eukaryota</taxon>
        <taxon>Sar</taxon>
        <taxon>Alveolata</taxon>
        <taxon>Colpodellida</taxon>
        <taxon>Vitrellaceae</taxon>
        <taxon>Vitrella</taxon>
    </lineage>
</organism>
<dbReference type="AlphaFoldDB" id="A0A0G4EGH9"/>
<dbReference type="VEuPathDB" id="CryptoDB:Vbra_11612"/>